<evidence type="ECO:0000313" key="3">
    <source>
        <dbReference type="Proteomes" id="UP001295444"/>
    </source>
</evidence>
<proteinExistence type="predicted"/>
<feature type="compositionally biased region" description="Basic and acidic residues" evidence="1">
    <location>
        <begin position="345"/>
        <end position="369"/>
    </location>
</feature>
<dbReference type="AlphaFoldDB" id="A0AAD1VL85"/>
<protein>
    <recommendedName>
        <fullName evidence="4">L1 transposable element RRM domain-containing protein</fullName>
    </recommendedName>
</protein>
<evidence type="ECO:0000256" key="1">
    <source>
        <dbReference type="SAM" id="MobiDB-lite"/>
    </source>
</evidence>
<gene>
    <name evidence="2" type="ORF">PECUL_23A009225</name>
</gene>
<feature type="compositionally biased region" description="Basic and acidic residues" evidence="1">
    <location>
        <begin position="32"/>
        <end position="43"/>
    </location>
</feature>
<dbReference type="Gene3D" id="3.30.70.1820">
    <property type="entry name" value="L1 transposable element, RRM domain"/>
    <property type="match status" value="1"/>
</dbReference>
<feature type="region of interest" description="Disordered" evidence="1">
    <location>
        <begin position="328"/>
        <end position="369"/>
    </location>
</feature>
<keyword evidence="3" id="KW-1185">Reference proteome</keyword>
<dbReference type="Proteomes" id="UP001295444">
    <property type="component" value="Chromosome 01"/>
</dbReference>
<sequence>MGRTRRLADPGGTPRPAGHGGDQSIRAFLHAAGRDQSPRREMEAASLQPESFPSTPAVFSPAPSPTLDTQQPQGGEWRDILPNLLTKADFEALSDRLGRVVREEVAQLRADVANIEARMAVAETETRALRTDLELTNETVTKQDADLAFLTTWVDDLDNRGRRMNLRVRGVREGGHSENVPEILRLIFAQVLGGQPAPRIGLIRAHRALRPIPTREEQPRDIICCLENYHLKEEILRTARRMGTIRMEGQTVSIYQDLSRYTLMARKALRPVTSALQQANIPYRWGYPFSLTARHGQDQLTIRKPDDVQSFLRALGLPPQQVPDWLARSFLQQPPGPQQRQPRGHIADQQRPRPQHQRERHQGQAQREQ</sequence>
<dbReference type="PANTHER" id="PTHR11505">
    <property type="entry name" value="L1 TRANSPOSABLE ELEMENT-RELATED"/>
    <property type="match status" value="1"/>
</dbReference>
<accession>A0AAD1VL85</accession>
<feature type="region of interest" description="Disordered" evidence="1">
    <location>
        <begin position="1"/>
        <end position="75"/>
    </location>
</feature>
<reference evidence="2" key="1">
    <citation type="submission" date="2022-03" db="EMBL/GenBank/DDBJ databases">
        <authorList>
            <person name="Alioto T."/>
            <person name="Alioto T."/>
            <person name="Gomez Garrido J."/>
        </authorList>
    </citation>
    <scope>NUCLEOTIDE SEQUENCE</scope>
</reference>
<evidence type="ECO:0008006" key="4">
    <source>
        <dbReference type="Google" id="ProtNLM"/>
    </source>
</evidence>
<name>A0AAD1VL85_PELCU</name>
<organism evidence="2 3">
    <name type="scientific">Pelobates cultripes</name>
    <name type="common">Western spadefoot toad</name>
    <dbReference type="NCBI Taxonomy" id="61616"/>
    <lineage>
        <taxon>Eukaryota</taxon>
        <taxon>Metazoa</taxon>
        <taxon>Chordata</taxon>
        <taxon>Craniata</taxon>
        <taxon>Vertebrata</taxon>
        <taxon>Euteleostomi</taxon>
        <taxon>Amphibia</taxon>
        <taxon>Batrachia</taxon>
        <taxon>Anura</taxon>
        <taxon>Pelobatoidea</taxon>
        <taxon>Pelobatidae</taxon>
        <taxon>Pelobates</taxon>
    </lineage>
</organism>
<dbReference type="EMBL" id="OW240912">
    <property type="protein sequence ID" value="CAH2219268.1"/>
    <property type="molecule type" value="Genomic_DNA"/>
</dbReference>
<evidence type="ECO:0000313" key="2">
    <source>
        <dbReference type="EMBL" id="CAH2219268.1"/>
    </source>
</evidence>
<dbReference type="InterPro" id="IPR004244">
    <property type="entry name" value="Transposase_22"/>
</dbReference>